<organism evidence="5 6">
    <name type="scientific">Astrephomene gubernaculifera</name>
    <dbReference type="NCBI Taxonomy" id="47775"/>
    <lineage>
        <taxon>Eukaryota</taxon>
        <taxon>Viridiplantae</taxon>
        <taxon>Chlorophyta</taxon>
        <taxon>core chlorophytes</taxon>
        <taxon>Chlorophyceae</taxon>
        <taxon>CS clade</taxon>
        <taxon>Chlamydomonadales</taxon>
        <taxon>Astrephomenaceae</taxon>
        <taxon>Astrephomene</taxon>
    </lineage>
</organism>
<dbReference type="InterPro" id="IPR050281">
    <property type="entry name" value="Flavin_monoamine_oxidase"/>
</dbReference>
<evidence type="ECO:0000256" key="3">
    <source>
        <dbReference type="SAM" id="SignalP"/>
    </source>
</evidence>
<dbReference type="Gene3D" id="3.90.660.10">
    <property type="match status" value="1"/>
</dbReference>
<feature type="non-terminal residue" evidence="5">
    <location>
        <position position="515"/>
    </location>
</feature>
<proteinExistence type="inferred from homology"/>
<protein>
    <recommendedName>
        <fullName evidence="4">Amine oxidase domain-containing protein</fullName>
    </recommendedName>
</protein>
<keyword evidence="6" id="KW-1185">Reference proteome</keyword>
<dbReference type="PANTHER" id="PTHR10742">
    <property type="entry name" value="FLAVIN MONOAMINE OXIDASE"/>
    <property type="match status" value="1"/>
</dbReference>
<comment type="caution">
    <text evidence="5">The sequence shown here is derived from an EMBL/GenBank/DDBJ whole genome shotgun (WGS) entry which is preliminary data.</text>
</comment>
<evidence type="ECO:0000256" key="1">
    <source>
        <dbReference type="ARBA" id="ARBA00005995"/>
    </source>
</evidence>
<dbReference type="Pfam" id="PF01593">
    <property type="entry name" value="Amino_oxidase"/>
    <property type="match status" value="1"/>
</dbReference>
<dbReference type="AlphaFoldDB" id="A0AAD3HQE2"/>
<dbReference type="InterPro" id="IPR002937">
    <property type="entry name" value="Amino_oxidase"/>
</dbReference>
<feature type="signal peptide" evidence="3">
    <location>
        <begin position="1"/>
        <end position="26"/>
    </location>
</feature>
<feature type="chain" id="PRO_5042179801" description="Amine oxidase domain-containing protein" evidence="3">
    <location>
        <begin position="27"/>
        <end position="515"/>
    </location>
</feature>
<dbReference type="SUPFAM" id="SSF51905">
    <property type="entry name" value="FAD/NAD(P)-binding domain"/>
    <property type="match status" value="1"/>
</dbReference>
<sequence>MTQTRLQSSMKAAALTVLIIASLACAMPSRNPGVAQKQHPTGGADGILGLGRQRRLLATSKAPAVSDVYDLIIIGSGISGLAAASRAKARNVSRILILEARNRTGGRTYTVPLKISLPANAPVPAAIDLGAAWIHGYGTKANGLNPMVALAAKANMPVYNVTEAGLSFNPLGKEDPASWDTMSSNMYGSFEDYLASYQDGDLRELPPADSLSLEAVVNKFIQVKKLSSQQQLALKQALSTEVVLDYAGDLPDLSATHFNEDLDWGGPDALPGRGYGALANYLLTATPGLNPSSDVKLGHAVTSIDYSGVNASSSSSPPVVVNGTVLSATGGFTGGVPFSFKAKYVIVTMPLGYLQAQLKPTPPPTGALFKPPLPAAQTAAINALGMGLLNKVILVWNDNSWWRSLITTPWLTMRNETLLGAFSEYYNLAATPAKLPVIICFNGASFARSIEPLSDSETVKRALAPLQRLLPAGKTIPTPVQTLVTRWQSDPWTLGAYSYGKVGMTASTRGKAFAA</sequence>
<dbReference type="EMBL" id="BMAR01000034">
    <property type="protein sequence ID" value="GFR49984.1"/>
    <property type="molecule type" value="Genomic_DNA"/>
</dbReference>
<dbReference type="GO" id="GO:0006598">
    <property type="term" value="P:polyamine catabolic process"/>
    <property type="evidence" value="ECO:0007669"/>
    <property type="project" value="TreeGrafter"/>
</dbReference>
<feature type="domain" description="Amine oxidase" evidence="4">
    <location>
        <begin position="78"/>
        <end position="504"/>
    </location>
</feature>
<keyword evidence="3" id="KW-0732">Signal</keyword>
<name>A0AAD3HQE2_9CHLO</name>
<dbReference type="SUPFAM" id="SSF54373">
    <property type="entry name" value="FAD-linked reductases, C-terminal domain"/>
    <property type="match status" value="1"/>
</dbReference>
<dbReference type="PANTHER" id="PTHR10742:SF386">
    <property type="entry name" value="LYSINE-SPECIFIC HISTONE DEMETHYLASE 1A"/>
    <property type="match status" value="1"/>
</dbReference>
<gene>
    <name evidence="5" type="ORF">Agub_g12127</name>
</gene>
<evidence type="ECO:0000256" key="2">
    <source>
        <dbReference type="ARBA" id="ARBA00023002"/>
    </source>
</evidence>
<keyword evidence="2" id="KW-0560">Oxidoreductase</keyword>
<reference evidence="5 6" key="1">
    <citation type="journal article" date="2021" name="Sci. Rep.">
        <title>Genome sequencing of the multicellular alga Astrephomene provides insights into convergent evolution of germ-soma differentiation.</title>
        <authorList>
            <person name="Yamashita S."/>
            <person name="Yamamoto K."/>
            <person name="Matsuzaki R."/>
            <person name="Suzuki S."/>
            <person name="Yamaguchi H."/>
            <person name="Hirooka S."/>
            <person name="Minakuchi Y."/>
            <person name="Miyagishima S."/>
            <person name="Kawachi M."/>
            <person name="Toyoda A."/>
            <person name="Nozaki H."/>
        </authorList>
    </citation>
    <scope>NUCLEOTIDE SEQUENCE [LARGE SCALE GENOMIC DNA]</scope>
    <source>
        <strain evidence="5 6">NIES-4017</strain>
    </source>
</reference>
<dbReference type="Gene3D" id="3.50.50.60">
    <property type="entry name" value="FAD/NAD(P)-binding domain"/>
    <property type="match status" value="1"/>
</dbReference>
<comment type="similarity">
    <text evidence="1">Belongs to the flavin monoamine oxidase family.</text>
</comment>
<accession>A0AAD3HQE2</accession>
<evidence type="ECO:0000259" key="4">
    <source>
        <dbReference type="Pfam" id="PF01593"/>
    </source>
</evidence>
<dbReference type="InterPro" id="IPR036188">
    <property type="entry name" value="FAD/NAD-bd_sf"/>
</dbReference>
<dbReference type="GO" id="GO:0046592">
    <property type="term" value="F:polyamine oxidase activity"/>
    <property type="evidence" value="ECO:0007669"/>
    <property type="project" value="TreeGrafter"/>
</dbReference>
<evidence type="ECO:0000313" key="5">
    <source>
        <dbReference type="EMBL" id="GFR49984.1"/>
    </source>
</evidence>
<dbReference type="Proteomes" id="UP001054857">
    <property type="component" value="Unassembled WGS sequence"/>
</dbReference>
<evidence type="ECO:0000313" key="6">
    <source>
        <dbReference type="Proteomes" id="UP001054857"/>
    </source>
</evidence>
<dbReference type="PROSITE" id="PS51257">
    <property type="entry name" value="PROKAR_LIPOPROTEIN"/>
    <property type="match status" value="1"/>
</dbReference>